<dbReference type="PANTHER" id="PTHR43157">
    <property type="entry name" value="PHOSPHATIDYLINOSITOL-GLYCAN BIOSYNTHESIS CLASS F PROTEIN-RELATED"/>
    <property type="match status" value="1"/>
</dbReference>
<sequence length="305" mass="32944">MPTLERMTTHKWTSADLPSFQGRTVVITGANSGLGLATARELARVDARVVLAVRDVPRGTEAARGIGGTTEVRALDLADLSSVRRFADDWSGDIDVLVNNAGIMMVPEGHTKDGFESQIGTNHLGHFALTNLLLPHITDRVVTLASQAHRRGTIDLGDLNWESRKYDRSGAYGQSKIANLLFSLELQRRLREVGSPVRALNAHPGWAATNLQSHSGNRLAGAVMSLGNKLIAQDADAGARPTLFATSRDLPGGSYVGPDGFYEIRGYPTLVGRTPEASDVELAKRLWTTSEQLTGVRFPADAMKH</sequence>
<dbReference type="InterPro" id="IPR002347">
    <property type="entry name" value="SDR_fam"/>
</dbReference>
<gene>
    <name evidence="2" type="ORF">SAMN05444583_10643</name>
</gene>
<dbReference type="Pfam" id="PF00106">
    <property type="entry name" value="adh_short"/>
    <property type="match status" value="1"/>
</dbReference>
<dbReference type="Proteomes" id="UP000198677">
    <property type="component" value="Unassembled WGS sequence"/>
</dbReference>
<keyword evidence="1" id="KW-0560">Oxidoreductase</keyword>
<dbReference type="EMBL" id="FOAW01000006">
    <property type="protein sequence ID" value="SEL11421.1"/>
    <property type="molecule type" value="Genomic_DNA"/>
</dbReference>
<proteinExistence type="predicted"/>
<dbReference type="NCBIfam" id="NF004846">
    <property type="entry name" value="PRK06197.1"/>
    <property type="match status" value="1"/>
</dbReference>
<reference evidence="3" key="1">
    <citation type="submission" date="2016-10" db="EMBL/GenBank/DDBJ databases">
        <authorList>
            <person name="Varghese N."/>
            <person name="Submissions S."/>
        </authorList>
    </citation>
    <scope>NUCLEOTIDE SEQUENCE [LARGE SCALE GENOMIC DNA]</scope>
    <source>
        <strain evidence="3">DSM 44675</strain>
    </source>
</reference>
<dbReference type="SUPFAM" id="SSF51735">
    <property type="entry name" value="NAD(P)-binding Rossmann-fold domains"/>
    <property type="match status" value="1"/>
</dbReference>
<accession>A0A1H7MJY6</accession>
<dbReference type="InterPro" id="IPR036291">
    <property type="entry name" value="NAD(P)-bd_dom_sf"/>
</dbReference>
<dbReference type="AlphaFoldDB" id="A0A1H7MJY6"/>
<dbReference type="PANTHER" id="PTHR43157:SF31">
    <property type="entry name" value="PHOSPHATIDYLINOSITOL-GLYCAN BIOSYNTHESIS CLASS F PROTEIN"/>
    <property type="match status" value="1"/>
</dbReference>
<evidence type="ECO:0000256" key="1">
    <source>
        <dbReference type="ARBA" id="ARBA00023002"/>
    </source>
</evidence>
<dbReference type="Gene3D" id="3.40.50.720">
    <property type="entry name" value="NAD(P)-binding Rossmann-like Domain"/>
    <property type="match status" value="1"/>
</dbReference>
<keyword evidence="3" id="KW-1185">Reference proteome</keyword>
<evidence type="ECO:0000313" key="2">
    <source>
        <dbReference type="EMBL" id="SEL11421.1"/>
    </source>
</evidence>
<evidence type="ECO:0000313" key="3">
    <source>
        <dbReference type="Proteomes" id="UP000198677"/>
    </source>
</evidence>
<dbReference type="GO" id="GO:0016491">
    <property type="term" value="F:oxidoreductase activity"/>
    <property type="evidence" value="ECO:0007669"/>
    <property type="project" value="UniProtKB-KW"/>
</dbReference>
<name>A0A1H7MJY6_9NOCA</name>
<protein>
    <submittedName>
        <fullName evidence="2">Short-chain dehydrogenase</fullName>
    </submittedName>
</protein>
<organism evidence="2 3">
    <name type="scientific">Rhodococcus maanshanensis</name>
    <dbReference type="NCBI Taxonomy" id="183556"/>
    <lineage>
        <taxon>Bacteria</taxon>
        <taxon>Bacillati</taxon>
        <taxon>Actinomycetota</taxon>
        <taxon>Actinomycetes</taxon>
        <taxon>Mycobacteriales</taxon>
        <taxon>Nocardiaceae</taxon>
        <taxon>Rhodococcus</taxon>
    </lineage>
</organism>
<dbReference type="PRINTS" id="PR00081">
    <property type="entry name" value="GDHRDH"/>
</dbReference>